<dbReference type="InterPro" id="IPR037524">
    <property type="entry name" value="PA14/GLEYA"/>
</dbReference>
<dbReference type="Gene3D" id="2.60.40.10">
    <property type="entry name" value="Immunoglobulins"/>
    <property type="match status" value="13"/>
</dbReference>
<keyword evidence="3" id="KW-0732">Signal</keyword>
<dbReference type="SMART" id="SM01225">
    <property type="entry name" value="G8"/>
    <property type="match status" value="2"/>
</dbReference>
<dbReference type="Gene3D" id="2.60.120.1560">
    <property type="match status" value="1"/>
</dbReference>
<evidence type="ECO:0008006" key="10">
    <source>
        <dbReference type="Google" id="ProtNLM"/>
    </source>
</evidence>
<dbReference type="SUPFAM" id="SSF56988">
    <property type="entry name" value="Anthrax protective antigen"/>
    <property type="match status" value="1"/>
</dbReference>
<dbReference type="FunFam" id="2.60.40.10:FF:001292">
    <property type="entry name" value="PKHD1 like 1"/>
    <property type="match status" value="1"/>
</dbReference>
<reference evidence="9" key="2">
    <citation type="journal article" date="2017" name="Sci. Adv.">
        <title>A tail of two voltages: Proteomic comparison of the three electric organs of the electric eel.</title>
        <authorList>
            <person name="Traeger L.L."/>
            <person name="Sabat G."/>
            <person name="Barrett-Wilt G.A."/>
            <person name="Wells G.B."/>
            <person name="Sussman M.R."/>
        </authorList>
    </citation>
    <scope>NUCLEOTIDE SEQUENCE [LARGE SCALE GENOMIC DNA]</scope>
</reference>
<gene>
    <name evidence="8" type="primary">PKHD1L1</name>
</gene>
<dbReference type="FunFam" id="2.60.40.10:FF:001057">
    <property type="entry name" value="PKHD1 like 1"/>
    <property type="match status" value="1"/>
</dbReference>
<dbReference type="Gene3D" id="2.160.20.10">
    <property type="entry name" value="Single-stranded right-handed beta-helix, Pectin lyase-like"/>
    <property type="match status" value="1"/>
</dbReference>
<dbReference type="GO" id="GO:0005886">
    <property type="term" value="C:plasma membrane"/>
    <property type="evidence" value="ECO:0007669"/>
    <property type="project" value="UniProtKB-SubCell"/>
</dbReference>
<dbReference type="InterPro" id="IPR008972">
    <property type="entry name" value="Cupredoxin"/>
</dbReference>
<dbReference type="STRING" id="8005.ENSEEEP00000012425"/>
<keyword evidence="2" id="KW-1003">Cell membrane</keyword>
<dbReference type="InterPro" id="IPR011658">
    <property type="entry name" value="PA14_dom"/>
</dbReference>
<evidence type="ECO:0000256" key="5">
    <source>
        <dbReference type="ARBA" id="ARBA00023180"/>
    </source>
</evidence>
<evidence type="ECO:0000256" key="1">
    <source>
        <dbReference type="ARBA" id="ARBA00004236"/>
    </source>
</evidence>
<sequence>LCSLPFKYQCLLSLGAQRVDQITPRYGSTNGATRLTLIGDGFADQFTLNTNDPNFGNIVTLVSRTRVFPCDVERDSTHSSRITCYTRAMPEDDYEVQLTVNGVPVPSSSICNGMQWNYWCMFHTLWYRTPSIQSITPLTGLPGTVVRLQGRIFTDVYGSNTALSSNGLRAYMGGMPCNLLQPNSDDLYGLTLDSEYSDWGYMSCKMTGTYVGHHNLSYILDSEFGRSLPDFDVYHVSALNKLAMFQTYAEVTGVSPSEGSILGGTLLTIQGHYFDETDRPAKVLVGGHECEVQSVADTVITCRTPAYEWSNRTMFPGGRGFKMEMWNNTNVLNLEDVLNYKSSRPGYSVQWVDSLSYLWPTEIDYFVARFSGFFVPMETDNYYFLIKGDDRIQLYFSKTGHPDDKVKIAYLNSYTTSFFTSSTQRSEVMLLEEGKPYYIEVLFQQYTAVSSVDVAFFKERSFFTAQQTVDAVNEKQIIYSRYDILDEKQVVHFEGWNPAPSVQEVQRVTVTSGCFSLGSCDYTYYTLSYGVQRTGPIPVSAPAQVVEAELNALWTIKPDTVTVTKQGPAAQSQYTITFSSSRGDFEELSYWTDGSDVNITVTEDVKGKADLQTFTLLWGGIPSSPVPYNASADVVLSALEDMVSAACPKKLLNVENSFVKYFRDYETDSTGFSGDLSTRGTRVSDAEPFCGRWSLMNPTVLFRSDDVTLTGEAYGPVSLQQHGTLCFAYRGYPRNSLEVVFNYQDSSGASFSRTTVIPELFEAGDVWKYTCVNIFGDLQTSFPGTNYNLLEIHLYRDTGDYYIDTVQLGRTVTVADPNVVTMERRPPALADSGHFFQWLSVQKLGGAPRVEYEITVSGFHCASDFPLMEIGFLQVSRTGTWMEDTLAFAQDNATVSVERVQKASPPLNGSFSVEIFSQRVEGLATDISTQDLRYALQGIPALGQLKVDRTGGCRGYFWTIEWLSMPGSQPLLQINDSAVVGVNPSVVAIVEQRGGLFKQSIMGDFLRVPTDKTQVEVFINGIPSICSYDCSFTWSEARTPVVTGISPTQGASALGTVLSVSGSGFDVNSTVLIGNIQCTVLYVNNTWLNCSIGAASAGLYPVSLSFPGLGYAQYQGGKVFNFTYQMGVTSIVPTAGSITGGTIITISGYGFSQDTTVTIGNALCFIIDMNLQQLRCRAPAGETQVVASDSFTYDTNLTAIITGVSPQRTTVLGHDILNITGKNFEAWASGSAVLIGETECAVQLWASDVITCQLPALPPAVYSVSVRVGNRGYPQISADVHTTIEYVLQVTGLYPQQGSLYGGTTVTIAGSGFSPVLADNSVTLGNLSVVCVYACIHSDYGQGYAWSPAVVMASLGDTVVWSWEALPFVFGLGYRVFSVATPSSTEFDGVTFNSGNTRTATGFFSYRFTTPGVYYYSSGYIDSANQRSMQGVVNVRPLEETNGLLHVTIGGFQALQHLENVNGSVSDCVAFSECPGSNRTSSGLYFSFSTCPSPIVTSISPRQGTVYDPIVIQGSGFSNTPCANEVMIGNVSCNVISSTSTEMICLLQPNSGAPVGMPLPVSVHISNLGNAMLTMPSESARRFVLLPVVDTISPVAGSTTGHTRVLITGSGLTDGAVTVAGAPCITVSSNYTHITCDTSPSPAHTGDVSVLAAGVSSSCNGDCSYEYSESMAPMVFSIYPSSVSGNLTAVFVNGSGFGDHLEDLIVYADNIVLDVMEVTDTNMMLLVGPLPAGPHALLVVVLSKGLAHGDTVLTSLPLASLQPSSGSLAGGTLLTITGNGFVVGNTSVMLGSCPCSIVQGTPFMVTCLTCANVERQVQVNIQVFGVIYPPLSFNYTRQQTPEITSVSPATGPSGIAITVSGSGFGLDAGLVSVAIAGVACDVSSITDMVLQCTVGSHPGGTYPVTLHHQVKGDALNQADFTYELRLTLVTPNEGSYGGGALVTVQGSGFDPQSSRVLICRGECSVNRNTSTSSAIYCEVPPNNGEPCSVTVLNAYGSANMTNGYTYKASLTPVITDVSPRRGGTAGGTLLTITGFAFSGGDVTVTITGSVCDVQSANDTSVICVTGSQPKSQMSSIRLQVGDRGIAQTNHSDFFYIDVWSSRYTWGGESAPEAGMFVVITKGQTILLDVSTPVLKMLLIQGGKLIFDEADIELQAENILITDGGALQIGTEDQPFQHKAIITLHGHLRSPELPIYGAKTLGIREGVLDLHGIPIPIPWTRLAQTASNGSSTLILMDTVTWRVGDEIVIASTGPRHSQNENEVRTIATVSADGRLLTLTQPLNYKHLGVSITLPDGTVFEARAEVGVLTRNIVIRGSINQEWSDQISACPDGFNTGEFATQTCFQGRFGEETGSDQFGGCIMFHAPRPNENLAIGRIEYVEVFNAGQAFRLGRYPIHWHLVGDVKFKSYVRGCAIHQTYNRAVTIHNTHHLLVEHNVIYNIMGGAFFIEDGIETGNVLQYNLAVFVRQSTSLLNDDVTPAGYWVTNPNNTIRHNAAAGGTHFGYWYRMHGHPDGMSYDYSICQKMVPLGEFFNNSVHSQGWFGLWIFQEYYPQQGGACGWATPVPAVFCRLTSWNNQKGAEWVNVGAVQFQEFLVVNNEVAGVETKRIIQQYVSGWDLQGGAALVNSTFVGHVDELGLGRDYCTARAIVLPLDDGMSVLGAKFVNFDRPSCAAIGVTSIDGVCTHLCGGWSAKFSGVQFYQSPNKAAFRWEHEIALIDTDGTLTGNPGSKVVPKSKLLDPAHCSDDPAWSAGFPGAVCDNTISFHRLAFNNPSPYSLIAKDVILTNTYGIACLLDLFFFKLITHSFGWMALLPSDKTYNWYFHGASQITNISYNAMFYGFRPEDYVIVNHNLTQSPDWFHIVDNRVGSSEPLNASVNVNGDWYFNKSSNNLYYMVSGRETPSRGQTGSVDRSTADRAVAFSVYTCFFPNCTLPSPPPPTTLAPLPGSKPANFIAWSNDSFWRSSPENNFTVPREGADVIIPTGVWMVLDTTIPALNKLTVVGVLEIPDATNSTASRAAPGIPVTVVVNATYISIQGGHLLAGQPDRPFSGELHIILRGDYRTPEWPLPSGPNQGSKVLGVFGSLDLYGMPHNVYHTKLANAAQAGSSSLSLMEAVDWQAGDDIVLSTTSYDPWQTETHTIAVVSDDGLTLTLDHPLDYTHIAENYAVPGTSQSYRLASDVGLLSRNIKIIGQNYPGLYEESFGARVLVGAFSMGGVNYRGKAQIRDVEFYLTGQEGWTDYTDPRYSLAFLNLGVNESYLKGCAFHHGFAPAVGIFGTHGLNVDDNIIHHTVGEVLFIRRNQSNITVRRNLVTMTLWPGSYNGRQDTFNFNWNAAIEANTGTNVVLQGNTVAGYERVGFSIDGEPCPGTFSPVAQWQENEAHGGLFGIYMNNDGLPGCVQIQDFTVWRSFDFGIYFQVSMSVLISNVTLVDNGMGIMPLIYGPSAVTHEYSNKTVTVQNALIVGSSPNFNCSDRQPLDTINIALTASSRAPRPLNGGRTGISWPTFESSQNGAPVHSHDGLMSYPAISGLLTVTDTTFVGFMNVCSSQTNYMFMTDPNNEDLEHPISVRRITKSNSTDEALVFIHHPDLSKVNPSDCVDMDCDAKKKALLKDLDGSFLGAVGAVIPKSEYEWNGDPRHGLGDYRIPKVMLTYLNGSRIPVMKIAPNKGIIRNNCTYISTWQAYKCFGLDYLMLVIESLDVDTETRRLSPVAVLGDGYLDLLNGPQDHGWCFGYTCQKRVSLFHSIVATNHSFDIYFSSISPQKLRLMMLNAAPSEAVRVAVFYSNPQRLDVYASDHLVAPNNAKWNSDNTNYLLLQPTYIDQYMPGYDSPHGSNYFDPDYKILHILVRGSKPVQIRTSPLLIIAFNIPAMTEAEFYGDKLVRNLALFLNIPSNMIRITNIVREGSTVNRQKRATALMVQVQISQPPVNQLSTNSTGDVQQYALLKSTADTIGQAAVFGNLSQAIGFNVSTVELSLPMPPPSDPSWSQVAGQQVTRESPAVSTLSSVSALRVVVDPLAGLQPGLLIQQPCIMAVDQQGNCVSVGVTSLTILATLQDAQGNQVSGLSGNTSIPFSGCWGNYTDLAISTSGGALSYQTTNNSTASSITTLTNTTSSVASTTQSSSAIVTGTVNVLTLLSALLLLYCAA</sequence>
<keyword evidence="9" id="KW-1185">Reference proteome</keyword>
<evidence type="ECO:0000259" key="6">
    <source>
        <dbReference type="PROSITE" id="PS51484"/>
    </source>
</evidence>
<protein>
    <recommendedName>
        <fullName evidence="10">Polycystic kidney and hepatic disease 1 (autosomal recessive)-like 1</fullName>
    </recommendedName>
</protein>
<dbReference type="FunFam" id="2.60.40.10:FF:001165">
    <property type="entry name" value="PKHD1 like 1"/>
    <property type="match status" value="1"/>
</dbReference>
<keyword evidence="4" id="KW-0677">Repeat</keyword>
<dbReference type="Pfam" id="PF07691">
    <property type="entry name" value="PA14"/>
    <property type="match status" value="1"/>
</dbReference>
<reference evidence="9" key="1">
    <citation type="journal article" date="2014" name="Science">
        <title>Nonhuman genetics. Genomic basis for the convergent evolution of electric organs.</title>
        <authorList>
            <person name="Gallant J.R."/>
            <person name="Traeger L.L."/>
            <person name="Volkening J.D."/>
            <person name="Moffett H."/>
            <person name="Chen P.H."/>
            <person name="Novina C.D."/>
            <person name="Phillips G.N.Jr."/>
            <person name="Anand R."/>
            <person name="Wells G.B."/>
            <person name="Pinch M."/>
            <person name="Guth R."/>
            <person name="Unguez G.A."/>
            <person name="Albert J.S."/>
            <person name="Zakon H.H."/>
            <person name="Samanta M.P."/>
            <person name="Sussman M.R."/>
        </authorList>
    </citation>
    <scope>NUCLEOTIDE SEQUENCE [LARGE SCALE GENOMIC DNA]</scope>
</reference>
<dbReference type="InterPro" id="IPR052387">
    <property type="entry name" value="Fibrocystin"/>
</dbReference>
<dbReference type="FunFam" id="2.60.120.1560:FF:000004">
    <property type="entry name" value="PKHD1-like 1"/>
    <property type="match status" value="1"/>
</dbReference>
<proteinExistence type="predicted"/>
<dbReference type="InterPro" id="IPR011050">
    <property type="entry name" value="Pectin_lyase_fold/virulence"/>
</dbReference>
<dbReference type="Pfam" id="PF01833">
    <property type="entry name" value="TIG"/>
    <property type="match status" value="13"/>
</dbReference>
<evidence type="ECO:0000256" key="2">
    <source>
        <dbReference type="ARBA" id="ARBA00022475"/>
    </source>
</evidence>
<evidence type="ECO:0000256" key="4">
    <source>
        <dbReference type="ARBA" id="ARBA00022737"/>
    </source>
</evidence>
<dbReference type="SUPFAM" id="SSF51126">
    <property type="entry name" value="Pectin lyase-like"/>
    <property type="match status" value="1"/>
</dbReference>
<feature type="domain" description="PA14" evidence="7">
    <location>
        <begin position="316"/>
        <end position="473"/>
    </location>
</feature>
<dbReference type="CDD" id="cd00603">
    <property type="entry name" value="IPT_PCSR"/>
    <property type="match status" value="10"/>
</dbReference>
<dbReference type="InterPro" id="IPR002909">
    <property type="entry name" value="IPT_dom"/>
</dbReference>
<dbReference type="Pfam" id="PF24606">
    <property type="entry name" value="CEMIP_beta-hel"/>
    <property type="match status" value="2"/>
</dbReference>
<dbReference type="Ensembl" id="ENSEEET00000012569.2">
    <property type="protein sequence ID" value="ENSEEEP00000012425.2"/>
    <property type="gene ID" value="ENSEEEG00000006238.2"/>
</dbReference>
<name>A0A4W4EK44_ELEEL</name>
<dbReference type="SMART" id="SM00429">
    <property type="entry name" value="IPT"/>
    <property type="match status" value="10"/>
</dbReference>
<evidence type="ECO:0000313" key="8">
    <source>
        <dbReference type="Ensembl" id="ENSEEEP00000012425.2"/>
    </source>
</evidence>
<reference evidence="8" key="3">
    <citation type="submission" date="2020-05" db="EMBL/GenBank/DDBJ databases">
        <title>Electrophorus electricus (electric eel) genome, fEleEle1, primary haplotype.</title>
        <authorList>
            <person name="Myers G."/>
            <person name="Meyer A."/>
            <person name="Fedrigo O."/>
            <person name="Formenti G."/>
            <person name="Rhie A."/>
            <person name="Tracey A."/>
            <person name="Sims Y."/>
            <person name="Jarvis E.D."/>
        </authorList>
    </citation>
    <scope>NUCLEOTIDE SEQUENCE [LARGE SCALE GENOMIC DNA]</scope>
</reference>
<dbReference type="PANTHER" id="PTHR46769:SF2">
    <property type="entry name" value="FIBROCYSTIN-L ISOFORM 2 PRECURSOR-RELATED"/>
    <property type="match status" value="1"/>
</dbReference>
<evidence type="ECO:0000313" key="9">
    <source>
        <dbReference type="Proteomes" id="UP000314983"/>
    </source>
</evidence>
<dbReference type="FunFam" id="2.60.40.10:FF:000857">
    <property type="entry name" value="PKHD1 like 1"/>
    <property type="match status" value="1"/>
</dbReference>
<dbReference type="Gene3D" id="2.60.40.420">
    <property type="entry name" value="Cupredoxins - blue copper proteins"/>
    <property type="match status" value="1"/>
</dbReference>
<dbReference type="FunFam" id="2.160.20.10:FF:000070">
    <property type="entry name" value="PKHD1 like 1"/>
    <property type="match status" value="1"/>
</dbReference>
<dbReference type="Proteomes" id="UP000314983">
    <property type="component" value="Chromosome 4"/>
</dbReference>
<dbReference type="InterPro" id="IPR019316">
    <property type="entry name" value="G8_domain"/>
</dbReference>
<dbReference type="PROSITE" id="PS51484">
    <property type="entry name" value="G8"/>
    <property type="match status" value="2"/>
</dbReference>
<keyword evidence="2" id="KW-0472">Membrane</keyword>
<dbReference type="InterPro" id="IPR013783">
    <property type="entry name" value="Ig-like_fold"/>
</dbReference>
<reference evidence="8" key="5">
    <citation type="submission" date="2025-09" db="UniProtKB">
        <authorList>
            <consortium name="Ensembl"/>
        </authorList>
    </citation>
    <scope>IDENTIFICATION</scope>
</reference>
<dbReference type="PANTHER" id="PTHR46769">
    <property type="entry name" value="POLYCYSTIC KIDNEY AND HEPATIC DISEASE 1 (AUTOSOMAL RECESSIVE)-LIKE 1"/>
    <property type="match status" value="1"/>
</dbReference>
<evidence type="ECO:0000259" key="7">
    <source>
        <dbReference type="PROSITE" id="PS51820"/>
    </source>
</evidence>
<dbReference type="PROSITE" id="PS51820">
    <property type="entry name" value="PA14"/>
    <property type="match status" value="1"/>
</dbReference>
<evidence type="ECO:0000256" key="3">
    <source>
        <dbReference type="ARBA" id="ARBA00022729"/>
    </source>
</evidence>
<dbReference type="Pfam" id="PF10162">
    <property type="entry name" value="G8"/>
    <property type="match status" value="2"/>
</dbReference>
<accession>A0A4W4EK44</accession>
<organism evidence="8 9">
    <name type="scientific">Electrophorus electricus</name>
    <name type="common">Electric eel</name>
    <name type="synonym">Gymnotus electricus</name>
    <dbReference type="NCBI Taxonomy" id="8005"/>
    <lineage>
        <taxon>Eukaryota</taxon>
        <taxon>Metazoa</taxon>
        <taxon>Chordata</taxon>
        <taxon>Craniata</taxon>
        <taxon>Vertebrata</taxon>
        <taxon>Euteleostomi</taxon>
        <taxon>Actinopterygii</taxon>
        <taxon>Neopterygii</taxon>
        <taxon>Teleostei</taxon>
        <taxon>Ostariophysi</taxon>
        <taxon>Gymnotiformes</taxon>
        <taxon>Gymnotoidei</taxon>
        <taxon>Gymnotidae</taxon>
        <taxon>Electrophorus</taxon>
    </lineage>
</organism>
<dbReference type="GO" id="GO:0007399">
    <property type="term" value="P:nervous system development"/>
    <property type="evidence" value="ECO:0007669"/>
    <property type="project" value="UniProtKB-ARBA"/>
</dbReference>
<dbReference type="InterPro" id="IPR055401">
    <property type="entry name" value="CEMIP_beta-hel_dom"/>
</dbReference>
<dbReference type="SUPFAM" id="SSF49503">
    <property type="entry name" value="Cupredoxins"/>
    <property type="match status" value="1"/>
</dbReference>
<dbReference type="SUPFAM" id="SSF81296">
    <property type="entry name" value="E set domains"/>
    <property type="match status" value="14"/>
</dbReference>
<dbReference type="InterPro" id="IPR014756">
    <property type="entry name" value="Ig_E-set"/>
</dbReference>
<comment type="subcellular location">
    <subcellularLocation>
        <location evidence="1">Cell membrane</location>
    </subcellularLocation>
</comment>
<feature type="domain" description="G8" evidence="6">
    <location>
        <begin position="2103"/>
        <end position="2223"/>
    </location>
</feature>
<dbReference type="InterPro" id="IPR012334">
    <property type="entry name" value="Pectin_lyas_fold"/>
</dbReference>
<reference evidence="8" key="4">
    <citation type="submission" date="2025-08" db="UniProtKB">
        <authorList>
            <consortium name="Ensembl"/>
        </authorList>
    </citation>
    <scope>IDENTIFICATION</scope>
</reference>
<feature type="domain" description="G8" evidence="6">
    <location>
        <begin position="2958"/>
        <end position="3099"/>
    </location>
</feature>
<dbReference type="FunFam" id="2.60.40.10:FF:000616">
    <property type="entry name" value="PKHD1 like 1"/>
    <property type="match status" value="1"/>
</dbReference>
<dbReference type="GeneTree" id="ENSGT00940000157594"/>
<keyword evidence="5" id="KW-0325">Glycoprotein</keyword>